<reference evidence="5 6" key="1">
    <citation type="submission" date="2017-01" db="EMBL/GenBank/DDBJ databases">
        <authorList>
            <person name="Varghese N."/>
            <person name="Submissions S."/>
        </authorList>
    </citation>
    <scope>NUCLEOTIDE SEQUENCE [LARGE SCALE GENOMIC DNA]</scope>
    <source>
        <strain evidence="5 6">ATCC 23464</strain>
    </source>
</reference>
<dbReference type="Gene3D" id="3.30.2290.10">
    <property type="entry name" value="PmbA/TldD superfamily"/>
    <property type="match status" value="1"/>
</dbReference>
<keyword evidence="6" id="KW-1185">Reference proteome</keyword>
<organism evidence="5 6">
    <name type="scientific">Paenibacillus macquariensis</name>
    <dbReference type="NCBI Taxonomy" id="948756"/>
    <lineage>
        <taxon>Bacteria</taxon>
        <taxon>Bacillati</taxon>
        <taxon>Bacillota</taxon>
        <taxon>Bacilli</taxon>
        <taxon>Bacillales</taxon>
        <taxon>Paenibacillaceae</taxon>
        <taxon>Paenibacillus</taxon>
    </lineage>
</organism>
<dbReference type="PANTHER" id="PTHR43421:SF1">
    <property type="entry name" value="METALLOPROTEASE PMBA"/>
    <property type="match status" value="1"/>
</dbReference>
<evidence type="ECO:0000256" key="1">
    <source>
        <dbReference type="ARBA" id="ARBA00005836"/>
    </source>
</evidence>
<evidence type="ECO:0000313" key="5">
    <source>
        <dbReference type="EMBL" id="SIR02690.1"/>
    </source>
</evidence>
<evidence type="ECO:0000259" key="2">
    <source>
        <dbReference type="Pfam" id="PF01523"/>
    </source>
</evidence>
<dbReference type="PANTHER" id="PTHR43421">
    <property type="entry name" value="METALLOPROTEASE PMBA"/>
    <property type="match status" value="1"/>
</dbReference>
<dbReference type="Pfam" id="PF01523">
    <property type="entry name" value="PmbA_TldD_1st"/>
    <property type="match status" value="1"/>
</dbReference>
<dbReference type="Pfam" id="PF19290">
    <property type="entry name" value="PmbA_TldD_2nd"/>
    <property type="match status" value="1"/>
</dbReference>
<gene>
    <name evidence="5" type="ORF">SAMN05421578_10649</name>
</gene>
<comment type="similarity">
    <text evidence="1">Belongs to the peptidase U62 family.</text>
</comment>
<dbReference type="Proteomes" id="UP000186666">
    <property type="component" value="Unassembled WGS sequence"/>
</dbReference>
<evidence type="ECO:0000259" key="4">
    <source>
        <dbReference type="Pfam" id="PF19290"/>
    </source>
</evidence>
<proteinExistence type="inferred from homology"/>
<dbReference type="InterPro" id="IPR036059">
    <property type="entry name" value="TldD/PmbA_sf"/>
</dbReference>
<dbReference type="Pfam" id="PF19289">
    <property type="entry name" value="PmbA_TldD_3rd"/>
    <property type="match status" value="1"/>
</dbReference>
<evidence type="ECO:0000259" key="3">
    <source>
        <dbReference type="Pfam" id="PF19289"/>
    </source>
</evidence>
<dbReference type="RefSeq" id="WP_068580118.1">
    <property type="nucleotide sequence ID" value="NZ_FTNK01000006.1"/>
</dbReference>
<evidence type="ECO:0000313" key="6">
    <source>
        <dbReference type="Proteomes" id="UP000186666"/>
    </source>
</evidence>
<dbReference type="InterPro" id="IPR045570">
    <property type="entry name" value="Metalloprtase-TldD/E_cen_dom"/>
</dbReference>
<protein>
    <submittedName>
        <fullName evidence="5">PmbA protein</fullName>
    </submittedName>
</protein>
<sequence>MKITEFQEQLFIADFEAGFTDMELYFERTEKFQCGLHQGEVDSYVTSETLGVTFRGLFKDKMGYSFTEHLDAESLTFLILQARENAEVNEDESQETLFSGSEHYHIQDFYAEQLNELSIPDKLNILRDIEKSLYQIDHRVLSTDMLVLESSSTERGIINTKGLNLHDRNNHMVVVVSAIAQQDSQIKSAYVIHFTQDPEALIPEVIANQAVKEVVSQFNPQNAESNNYAIVLRSDAAASLLHVYSTIFSAENTQAGNSLLKDSVGEIIAAPIIQVVDDPFLANGLYSRTFDSEGTATELRSIITDGKLITLLHNRKTAEKDKTVTTGHAYKSSYKDSVGVSPTNMYIVPSESSREDLIASVQEGMLITQLSGLHSGASTVSGDFSFAAKGFYIKDGVVAYPVNQLTIAGNFYDFLKTVDQIGSDLEFSSEGHGYVGSPSLLIRQLVVTVDS</sequence>
<feature type="domain" description="Metalloprotease TldD/E C-terminal" evidence="3">
    <location>
        <begin position="226"/>
        <end position="448"/>
    </location>
</feature>
<dbReference type="InterPro" id="IPR047657">
    <property type="entry name" value="PmbA"/>
</dbReference>
<dbReference type="EMBL" id="FTNK01000006">
    <property type="protein sequence ID" value="SIR02690.1"/>
    <property type="molecule type" value="Genomic_DNA"/>
</dbReference>
<dbReference type="InterPro" id="IPR045569">
    <property type="entry name" value="Metalloprtase-TldD/E_C"/>
</dbReference>
<name>A0ABY1JZ49_9BACL</name>
<feature type="domain" description="Metalloprotease TldD/E N-terminal" evidence="2">
    <location>
        <begin position="23"/>
        <end position="86"/>
    </location>
</feature>
<accession>A0ABY1JZ49</accession>
<feature type="domain" description="Metalloprotease TldD/E central" evidence="4">
    <location>
        <begin position="114"/>
        <end position="216"/>
    </location>
</feature>
<dbReference type="SUPFAM" id="SSF111283">
    <property type="entry name" value="Putative modulator of DNA gyrase, PmbA/TldD"/>
    <property type="match status" value="1"/>
</dbReference>
<comment type="caution">
    <text evidence="5">The sequence shown here is derived from an EMBL/GenBank/DDBJ whole genome shotgun (WGS) entry which is preliminary data.</text>
</comment>
<dbReference type="InterPro" id="IPR035068">
    <property type="entry name" value="TldD/PmbA_N"/>
</dbReference>
<dbReference type="InterPro" id="IPR002510">
    <property type="entry name" value="Metalloprtase-TldD/E_N"/>
</dbReference>